<dbReference type="AlphaFoldDB" id="A0A6A8KC91"/>
<feature type="signal peptide" evidence="3">
    <location>
        <begin position="1"/>
        <end position="20"/>
    </location>
</feature>
<evidence type="ECO:0000256" key="2">
    <source>
        <dbReference type="SAM" id="MobiDB-lite"/>
    </source>
</evidence>
<gene>
    <name evidence="5" type="ORF">GKD85_02215</name>
</gene>
<dbReference type="InterPro" id="IPR050300">
    <property type="entry name" value="GDXG_lipolytic_enzyme"/>
</dbReference>
<dbReference type="InterPro" id="IPR029058">
    <property type="entry name" value="AB_hydrolase_fold"/>
</dbReference>
<feature type="chain" id="PRO_5038961804" evidence="3">
    <location>
        <begin position="21"/>
        <end position="377"/>
    </location>
</feature>
<feature type="domain" description="BD-FAE-like" evidence="4">
    <location>
        <begin position="165"/>
        <end position="248"/>
    </location>
</feature>
<organism evidence="5 6">
    <name type="scientific">Faecalibacterium prausnitzii</name>
    <dbReference type="NCBI Taxonomy" id="853"/>
    <lineage>
        <taxon>Bacteria</taxon>
        <taxon>Bacillati</taxon>
        <taxon>Bacillota</taxon>
        <taxon>Clostridia</taxon>
        <taxon>Eubacteriales</taxon>
        <taxon>Oscillospiraceae</taxon>
        <taxon>Faecalibacterium</taxon>
    </lineage>
</organism>
<evidence type="ECO:0000313" key="6">
    <source>
        <dbReference type="Proteomes" id="UP000477010"/>
    </source>
</evidence>
<dbReference type="EMBL" id="WKQE01000001">
    <property type="protein sequence ID" value="MSC79647.1"/>
    <property type="molecule type" value="Genomic_DNA"/>
</dbReference>
<protein>
    <submittedName>
        <fullName evidence="5">Alpha/beta hydrolase fold domain-containing protein</fullName>
    </submittedName>
</protein>
<dbReference type="InterPro" id="IPR049492">
    <property type="entry name" value="BD-FAE-like_dom"/>
</dbReference>
<dbReference type="RefSeq" id="WP_154251622.1">
    <property type="nucleotide sequence ID" value="NZ_WKPZ01000021.1"/>
</dbReference>
<name>A0A6A8KC91_9FIRM</name>
<reference evidence="5 6" key="1">
    <citation type="journal article" date="2019" name="Nat. Med.">
        <title>A library of human gut bacterial isolates paired with longitudinal multiomics data enables mechanistic microbiome research.</title>
        <authorList>
            <person name="Poyet M."/>
            <person name="Groussin M."/>
            <person name="Gibbons S.M."/>
            <person name="Avila-Pacheco J."/>
            <person name="Jiang X."/>
            <person name="Kearney S.M."/>
            <person name="Perrotta A.R."/>
            <person name="Berdy B."/>
            <person name="Zhao S."/>
            <person name="Lieberman T.D."/>
            <person name="Swanson P.K."/>
            <person name="Smith M."/>
            <person name="Roesemann S."/>
            <person name="Alexander J.E."/>
            <person name="Rich S.A."/>
            <person name="Livny J."/>
            <person name="Vlamakis H."/>
            <person name="Clish C."/>
            <person name="Bullock K."/>
            <person name="Deik A."/>
            <person name="Scott J."/>
            <person name="Pierce K.A."/>
            <person name="Xavier R.J."/>
            <person name="Alm E.J."/>
        </authorList>
    </citation>
    <scope>NUCLEOTIDE SEQUENCE [LARGE SCALE GENOMIC DNA]</scope>
    <source>
        <strain evidence="5 6">BIOML-B9</strain>
    </source>
</reference>
<dbReference type="PROSITE" id="PS51257">
    <property type="entry name" value="PROKAR_LIPOPROTEIN"/>
    <property type="match status" value="1"/>
</dbReference>
<dbReference type="Proteomes" id="UP000477010">
    <property type="component" value="Unassembled WGS sequence"/>
</dbReference>
<comment type="caution">
    <text evidence="5">The sequence shown here is derived from an EMBL/GenBank/DDBJ whole genome shotgun (WGS) entry which is preliminary data.</text>
</comment>
<evidence type="ECO:0000259" key="4">
    <source>
        <dbReference type="Pfam" id="PF20434"/>
    </source>
</evidence>
<dbReference type="Pfam" id="PF20434">
    <property type="entry name" value="BD-FAE"/>
    <property type="match status" value="1"/>
</dbReference>
<dbReference type="GO" id="GO:0016787">
    <property type="term" value="F:hydrolase activity"/>
    <property type="evidence" value="ECO:0007669"/>
    <property type="project" value="UniProtKB-KW"/>
</dbReference>
<dbReference type="SUPFAM" id="SSF53474">
    <property type="entry name" value="alpha/beta-Hydrolases"/>
    <property type="match status" value="1"/>
</dbReference>
<keyword evidence="1 5" id="KW-0378">Hydrolase</keyword>
<evidence type="ECO:0000256" key="3">
    <source>
        <dbReference type="SAM" id="SignalP"/>
    </source>
</evidence>
<accession>A0A6A8KC91</accession>
<sequence>MTKKWTALLLAAVLAVGLSACDTSRAEAPGSNLESGVSAIEDAMTKRNETESSSFPAGSDLRIGTSDDTVATPDDFPAAYNYDTGKIEDYSRTAMLQKMPEPVDNATVLNTSADPNHIQALYLWEEGNVPAKTQFTAAMTGYFDNWDFRPYVTAIPVRTGVQPKGAVVLMAGGAYQFRGNYTDSLPTAAALRELGFQTFIVDYRLSPYTQEEGALDVARAVRFVRQNADVYGIDPDDIAVMGFSAGGIQAGEFLMHYDEDVNGTALDESYVPDALDAVPAHASAAGMIYSFYGRLSVGNMDPDWLAEGDLPPTFYVYGTEDPFYRQFQQQYDVIRNMGISTGRIVLNGWPHGFGSDGGWVNDYAAWLESVFANKEEF</sequence>
<evidence type="ECO:0000256" key="1">
    <source>
        <dbReference type="ARBA" id="ARBA00022801"/>
    </source>
</evidence>
<keyword evidence="3" id="KW-0732">Signal</keyword>
<dbReference type="PANTHER" id="PTHR48081">
    <property type="entry name" value="AB HYDROLASE SUPERFAMILY PROTEIN C4A8.06C"/>
    <property type="match status" value="1"/>
</dbReference>
<proteinExistence type="predicted"/>
<dbReference type="Gene3D" id="3.40.50.1820">
    <property type="entry name" value="alpha/beta hydrolase"/>
    <property type="match status" value="1"/>
</dbReference>
<feature type="region of interest" description="Disordered" evidence="2">
    <location>
        <begin position="45"/>
        <end position="68"/>
    </location>
</feature>
<evidence type="ECO:0000313" key="5">
    <source>
        <dbReference type="EMBL" id="MSC79647.1"/>
    </source>
</evidence>